<dbReference type="Proteomes" id="UP001164250">
    <property type="component" value="Chromosome 4"/>
</dbReference>
<reference evidence="2" key="1">
    <citation type="journal article" date="2023" name="G3 (Bethesda)">
        <title>Genome assembly and association tests identify interacting loci associated with vigor, precocity, and sex in interspecific pistachio rootstocks.</title>
        <authorList>
            <person name="Palmer W."/>
            <person name="Jacygrad E."/>
            <person name="Sagayaradj S."/>
            <person name="Cavanaugh K."/>
            <person name="Han R."/>
            <person name="Bertier L."/>
            <person name="Beede B."/>
            <person name="Kafkas S."/>
            <person name="Golino D."/>
            <person name="Preece J."/>
            <person name="Michelmore R."/>
        </authorList>
    </citation>
    <scope>NUCLEOTIDE SEQUENCE [LARGE SCALE GENOMIC DNA]</scope>
</reference>
<proteinExistence type="predicted"/>
<gene>
    <name evidence="1" type="ORF">Patl1_20910</name>
</gene>
<evidence type="ECO:0000313" key="1">
    <source>
        <dbReference type="EMBL" id="KAJ0098414.1"/>
    </source>
</evidence>
<dbReference type="EMBL" id="CM047900">
    <property type="protein sequence ID" value="KAJ0098414.1"/>
    <property type="molecule type" value="Genomic_DNA"/>
</dbReference>
<organism evidence="1 2">
    <name type="scientific">Pistacia atlantica</name>
    <dbReference type="NCBI Taxonomy" id="434234"/>
    <lineage>
        <taxon>Eukaryota</taxon>
        <taxon>Viridiplantae</taxon>
        <taxon>Streptophyta</taxon>
        <taxon>Embryophyta</taxon>
        <taxon>Tracheophyta</taxon>
        <taxon>Spermatophyta</taxon>
        <taxon>Magnoliopsida</taxon>
        <taxon>eudicotyledons</taxon>
        <taxon>Gunneridae</taxon>
        <taxon>Pentapetalae</taxon>
        <taxon>rosids</taxon>
        <taxon>malvids</taxon>
        <taxon>Sapindales</taxon>
        <taxon>Anacardiaceae</taxon>
        <taxon>Pistacia</taxon>
    </lineage>
</organism>
<comment type="caution">
    <text evidence="1">The sequence shown here is derived from an EMBL/GenBank/DDBJ whole genome shotgun (WGS) entry which is preliminary data.</text>
</comment>
<evidence type="ECO:0000313" key="2">
    <source>
        <dbReference type="Proteomes" id="UP001164250"/>
    </source>
</evidence>
<accession>A0ACC1BHF9</accession>
<keyword evidence="2" id="KW-1185">Reference proteome</keyword>
<sequence>MNPLATILDKDKCIGTNFLDWRRKLRVVLNSERIGYVLDNEPPKPLADEATAEERQTHKKWEDDELKVRSYIKAYSSSQLLVELCKKIRYPISDPNPLRSAPKNSDIRKFGSDTDQNLAKSEYSDRIPDRDNKKIGYPYPIRILLNYVVLGFQN</sequence>
<name>A0ACC1BHF9_9ROSI</name>
<protein>
    <submittedName>
        <fullName evidence="1">Uncharacterized protein</fullName>
    </submittedName>
</protein>